<evidence type="ECO:0000313" key="2">
    <source>
        <dbReference type="Proteomes" id="UP001642464"/>
    </source>
</evidence>
<dbReference type="EMBL" id="CAXAMM010041907">
    <property type="protein sequence ID" value="CAK9101791.1"/>
    <property type="molecule type" value="Genomic_DNA"/>
</dbReference>
<name>A0ABP0RMF0_9DINO</name>
<organism evidence="1 2">
    <name type="scientific">Durusdinium trenchii</name>
    <dbReference type="NCBI Taxonomy" id="1381693"/>
    <lineage>
        <taxon>Eukaryota</taxon>
        <taxon>Sar</taxon>
        <taxon>Alveolata</taxon>
        <taxon>Dinophyceae</taxon>
        <taxon>Suessiales</taxon>
        <taxon>Symbiodiniaceae</taxon>
        <taxon>Durusdinium</taxon>
    </lineage>
</organism>
<sequence>MVVFTSEAKEKIISIFSRCYDDCMGSASFSHAADDIDRMSYQVAMIMGAERRVTLSQPTKAGTLLQSPKPGLPTLKVAPGCA</sequence>
<comment type="caution">
    <text evidence="1">The sequence shown here is derived from an EMBL/GenBank/DDBJ whole genome shotgun (WGS) entry which is preliminary data.</text>
</comment>
<protein>
    <submittedName>
        <fullName evidence="1">Uncharacterized protein</fullName>
    </submittedName>
</protein>
<accession>A0ABP0RMF0</accession>
<dbReference type="Proteomes" id="UP001642464">
    <property type="component" value="Unassembled WGS sequence"/>
</dbReference>
<proteinExistence type="predicted"/>
<keyword evidence="2" id="KW-1185">Reference proteome</keyword>
<reference evidence="1 2" key="1">
    <citation type="submission" date="2024-02" db="EMBL/GenBank/DDBJ databases">
        <authorList>
            <person name="Chen Y."/>
            <person name="Shah S."/>
            <person name="Dougan E. K."/>
            <person name="Thang M."/>
            <person name="Chan C."/>
        </authorList>
    </citation>
    <scope>NUCLEOTIDE SEQUENCE [LARGE SCALE GENOMIC DNA]</scope>
</reference>
<gene>
    <name evidence="1" type="ORF">SCF082_LOCUS47588</name>
</gene>
<evidence type="ECO:0000313" key="1">
    <source>
        <dbReference type="EMBL" id="CAK9101791.1"/>
    </source>
</evidence>